<organism evidence="1 2">
    <name type="scientific">Phakopsora pachyrhizi</name>
    <name type="common">Asian soybean rust disease fungus</name>
    <dbReference type="NCBI Taxonomy" id="170000"/>
    <lineage>
        <taxon>Eukaryota</taxon>
        <taxon>Fungi</taxon>
        <taxon>Dikarya</taxon>
        <taxon>Basidiomycota</taxon>
        <taxon>Pucciniomycotina</taxon>
        <taxon>Pucciniomycetes</taxon>
        <taxon>Pucciniales</taxon>
        <taxon>Phakopsoraceae</taxon>
        <taxon>Phakopsora</taxon>
    </lineage>
</organism>
<dbReference type="PANTHER" id="PTHR33246:SF51">
    <property type="entry name" value="MYB_SANT-LIKE DOMAIN-CONTAINING PROTEIN"/>
    <property type="match status" value="1"/>
</dbReference>
<evidence type="ECO:0000313" key="2">
    <source>
        <dbReference type="Proteomes" id="UP001153365"/>
    </source>
</evidence>
<dbReference type="AlphaFoldDB" id="A0AAV0BU07"/>
<sequence length="146" mass="17230">RRQLTKIKPMDKRLIFDGTNVEKFIQRYEVAAALDGADGEDMVLQVGIFAKDEDIQEEIEEMEGYLERNWGLLKEEMIEKWGDEDTLRRYTKDDLVDLSIRKSEQGGIKDKQDYKEFMAEFNTILKYLTRNGYINHEDEAKDLLLN</sequence>
<gene>
    <name evidence="1" type="ORF">PPACK8108_LOCUS24931</name>
</gene>
<feature type="non-terminal residue" evidence="1">
    <location>
        <position position="1"/>
    </location>
</feature>
<dbReference type="Proteomes" id="UP001153365">
    <property type="component" value="Unassembled WGS sequence"/>
</dbReference>
<name>A0AAV0BU07_PHAPC</name>
<dbReference type="PANTHER" id="PTHR33246">
    <property type="entry name" value="CCHC-TYPE DOMAIN-CONTAINING PROTEIN"/>
    <property type="match status" value="1"/>
</dbReference>
<comment type="caution">
    <text evidence="1">The sequence shown here is derived from an EMBL/GenBank/DDBJ whole genome shotgun (WGS) entry which is preliminary data.</text>
</comment>
<reference evidence="1" key="1">
    <citation type="submission" date="2022-06" db="EMBL/GenBank/DDBJ databases">
        <authorList>
            <consortium name="SYNGENTA / RWTH Aachen University"/>
        </authorList>
    </citation>
    <scope>NUCLEOTIDE SEQUENCE</scope>
</reference>
<accession>A0AAV0BU07</accession>
<proteinExistence type="predicted"/>
<evidence type="ECO:0000313" key="1">
    <source>
        <dbReference type="EMBL" id="CAH7689791.1"/>
    </source>
</evidence>
<keyword evidence="2" id="KW-1185">Reference proteome</keyword>
<dbReference type="EMBL" id="CALTRL010006132">
    <property type="protein sequence ID" value="CAH7689791.1"/>
    <property type="molecule type" value="Genomic_DNA"/>
</dbReference>
<protein>
    <submittedName>
        <fullName evidence="1">Expressed protein</fullName>
    </submittedName>
</protein>